<organism evidence="1 2">
    <name type="scientific">Roseateles aquatilis</name>
    <dbReference type="NCBI Taxonomy" id="431061"/>
    <lineage>
        <taxon>Bacteria</taxon>
        <taxon>Pseudomonadati</taxon>
        <taxon>Pseudomonadota</taxon>
        <taxon>Betaproteobacteria</taxon>
        <taxon>Burkholderiales</taxon>
        <taxon>Sphaerotilaceae</taxon>
        <taxon>Roseateles</taxon>
    </lineage>
</organism>
<dbReference type="AlphaFoldDB" id="A0A246J322"/>
<reference evidence="1 2" key="1">
    <citation type="journal article" date="2008" name="Int. J. Syst. Evol. Microbiol.">
        <title>Description of Roseateles aquatilis sp. nov. and Roseateles terrae sp. nov., in the class Betaproteobacteria, and emended description of the genus Roseateles.</title>
        <authorList>
            <person name="Gomila M."/>
            <person name="Bowien B."/>
            <person name="Falsen E."/>
            <person name="Moore E.R."/>
            <person name="Lalucat J."/>
        </authorList>
    </citation>
    <scope>NUCLEOTIDE SEQUENCE [LARGE SCALE GENOMIC DNA]</scope>
    <source>
        <strain evidence="1 2">CCUG 48205</strain>
    </source>
</reference>
<dbReference type="Proteomes" id="UP000197468">
    <property type="component" value="Unassembled WGS sequence"/>
</dbReference>
<keyword evidence="2" id="KW-1185">Reference proteome</keyword>
<evidence type="ECO:0000313" key="1">
    <source>
        <dbReference type="EMBL" id="OWQ86989.1"/>
    </source>
</evidence>
<protein>
    <submittedName>
        <fullName evidence="1">Uncharacterized protein</fullName>
    </submittedName>
</protein>
<evidence type="ECO:0000313" key="2">
    <source>
        <dbReference type="Proteomes" id="UP000197468"/>
    </source>
</evidence>
<accession>A0A246J322</accession>
<comment type="caution">
    <text evidence="1">The sequence shown here is derived from an EMBL/GenBank/DDBJ whole genome shotgun (WGS) entry which is preliminary data.</text>
</comment>
<proteinExistence type="predicted"/>
<name>A0A246J322_9BURK</name>
<gene>
    <name evidence="1" type="ORF">CDN99_20040</name>
</gene>
<sequence>MGAGALMAGEGRESMTAKNILRVKWRALAVAGALAVALPGGSSWAGAGDTGPVHLESVVVVEVPDSGHLAGTLAIAVRGGFTMPNGVNCSPRFISTLKTVDRDQRMFMLLTAALSKGKTVRLRITDDPALCAFVGECSLMWVGLDP</sequence>
<dbReference type="EMBL" id="NIOF01000010">
    <property type="protein sequence ID" value="OWQ86989.1"/>
    <property type="molecule type" value="Genomic_DNA"/>
</dbReference>